<keyword evidence="3" id="KW-1185">Reference proteome</keyword>
<dbReference type="Proteomes" id="UP001174936">
    <property type="component" value="Unassembled WGS sequence"/>
</dbReference>
<comment type="caution">
    <text evidence="2">The sequence shown here is derived from an EMBL/GenBank/DDBJ whole genome shotgun (WGS) entry which is preliminary data.</text>
</comment>
<feature type="region of interest" description="Disordered" evidence="1">
    <location>
        <begin position="1"/>
        <end position="28"/>
    </location>
</feature>
<reference evidence="2" key="1">
    <citation type="submission" date="2023-06" db="EMBL/GenBank/DDBJ databases">
        <title>Genome-scale phylogeny and comparative genomics of the fungal order Sordariales.</title>
        <authorList>
            <consortium name="Lawrence Berkeley National Laboratory"/>
            <person name="Hensen N."/>
            <person name="Bonometti L."/>
            <person name="Westerberg I."/>
            <person name="Brannstrom I.O."/>
            <person name="Guillou S."/>
            <person name="Cros-Aarteil S."/>
            <person name="Calhoun S."/>
            <person name="Haridas S."/>
            <person name="Kuo A."/>
            <person name="Mondo S."/>
            <person name="Pangilinan J."/>
            <person name="Riley R."/>
            <person name="Labutti K."/>
            <person name="Andreopoulos B."/>
            <person name="Lipzen A."/>
            <person name="Chen C."/>
            <person name="Yanf M."/>
            <person name="Daum C."/>
            <person name="Ng V."/>
            <person name="Clum A."/>
            <person name="Steindorff A."/>
            <person name="Ohm R."/>
            <person name="Martin F."/>
            <person name="Silar P."/>
            <person name="Natvig D."/>
            <person name="Lalanne C."/>
            <person name="Gautier V."/>
            <person name="Ament-Velasquez S.L."/>
            <person name="Kruys A."/>
            <person name="Hutchinson M.I."/>
            <person name="Powell A.J."/>
            <person name="Barry K."/>
            <person name="Miller A.N."/>
            <person name="Grigoriev I.V."/>
            <person name="Debuchy R."/>
            <person name="Gladieux P."/>
            <person name="Thoren M.H."/>
            <person name="Johannesson H."/>
        </authorList>
    </citation>
    <scope>NUCLEOTIDE SEQUENCE</scope>
    <source>
        <strain evidence="2">SMH2532-1</strain>
    </source>
</reference>
<evidence type="ECO:0000313" key="2">
    <source>
        <dbReference type="EMBL" id="KAK0657498.1"/>
    </source>
</evidence>
<protein>
    <submittedName>
        <fullName evidence="2">Uncharacterized protein</fullName>
    </submittedName>
</protein>
<name>A0AA39YRV0_9PEZI</name>
<accession>A0AA39YRV0</accession>
<evidence type="ECO:0000256" key="1">
    <source>
        <dbReference type="SAM" id="MobiDB-lite"/>
    </source>
</evidence>
<feature type="compositionally biased region" description="Polar residues" evidence="1">
    <location>
        <begin position="13"/>
        <end position="28"/>
    </location>
</feature>
<sequence>MQCQPRYLPSPHAINTKSHQANGPNYGNWNQLANRTQSPSPSRLSVTSHHSTRRHVVANPFPRYLLRLPKLQIATLPVTVVRAVTYNRQTNTGPLPSKQNQLYSAIYFIKAHPSSQGRTQHSKSHSKLKRGIISRTVHKNKNPTSKRSVSTGTCLAVFRLPTAPVTLAGKILILLLYGSGLTAANSLWAPHGSSRLPSLLALSMFPDRIPNMDTTSDVTPKHVSGQHTGAQLPKLSLKEQSPAHAALHVGLSMFQNTTSCRSAKFI</sequence>
<evidence type="ECO:0000313" key="3">
    <source>
        <dbReference type="Proteomes" id="UP001174936"/>
    </source>
</evidence>
<dbReference type="EMBL" id="JAULSV010000001">
    <property type="protein sequence ID" value="KAK0657498.1"/>
    <property type="molecule type" value="Genomic_DNA"/>
</dbReference>
<organism evidence="2 3">
    <name type="scientific">Cercophora newfieldiana</name>
    <dbReference type="NCBI Taxonomy" id="92897"/>
    <lineage>
        <taxon>Eukaryota</taxon>
        <taxon>Fungi</taxon>
        <taxon>Dikarya</taxon>
        <taxon>Ascomycota</taxon>
        <taxon>Pezizomycotina</taxon>
        <taxon>Sordariomycetes</taxon>
        <taxon>Sordariomycetidae</taxon>
        <taxon>Sordariales</taxon>
        <taxon>Lasiosphaeriaceae</taxon>
        <taxon>Cercophora</taxon>
    </lineage>
</organism>
<gene>
    <name evidence="2" type="ORF">B0T16DRAFT_61646</name>
</gene>
<dbReference type="AlphaFoldDB" id="A0AA39YRV0"/>
<proteinExistence type="predicted"/>